<keyword evidence="1" id="KW-1133">Transmembrane helix</keyword>
<keyword evidence="1" id="KW-0472">Membrane</keyword>
<proteinExistence type="predicted"/>
<comment type="caution">
    <text evidence="2">The sequence shown here is derived from an EMBL/GenBank/DDBJ whole genome shotgun (WGS) entry which is preliminary data.</text>
</comment>
<dbReference type="Proteomes" id="UP001595533">
    <property type="component" value="Unassembled WGS sequence"/>
</dbReference>
<feature type="transmembrane region" description="Helical" evidence="1">
    <location>
        <begin position="167"/>
        <end position="186"/>
    </location>
</feature>
<name>A0ABV7J9B0_9GAMM</name>
<reference evidence="3" key="1">
    <citation type="journal article" date="2019" name="Int. J. Syst. Evol. Microbiol.">
        <title>The Global Catalogue of Microorganisms (GCM) 10K type strain sequencing project: providing services to taxonomists for standard genome sequencing and annotation.</title>
        <authorList>
            <consortium name="The Broad Institute Genomics Platform"/>
            <consortium name="The Broad Institute Genome Sequencing Center for Infectious Disease"/>
            <person name="Wu L."/>
            <person name="Ma J."/>
        </authorList>
    </citation>
    <scope>NUCLEOTIDE SEQUENCE [LARGE SCALE GENOMIC DNA]</scope>
    <source>
        <strain evidence="3">KCTC 42953</strain>
    </source>
</reference>
<keyword evidence="3" id="KW-1185">Reference proteome</keyword>
<keyword evidence="1" id="KW-0812">Transmembrane</keyword>
<evidence type="ECO:0000313" key="2">
    <source>
        <dbReference type="EMBL" id="MFC3193258.1"/>
    </source>
</evidence>
<protein>
    <submittedName>
        <fullName evidence="2">Uncharacterized protein</fullName>
    </submittedName>
</protein>
<dbReference type="RefSeq" id="WP_157892661.1">
    <property type="nucleotide sequence ID" value="NZ_MVBD01000002.1"/>
</dbReference>
<evidence type="ECO:0000313" key="3">
    <source>
        <dbReference type="Proteomes" id="UP001595533"/>
    </source>
</evidence>
<organism evidence="2 3">
    <name type="scientific">Marinicella sediminis</name>
    <dbReference type="NCBI Taxonomy" id="1792834"/>
    <lineage>
        <taxon>Bacteria</taxon>
        <taxon>Pseudomonadati</taxon>
        <taxon>Pseudomonadota</taxon>
        <taxon>Gammaproteobacteria</taxon>
        <taxon>Lysobacterales</taxon>
        <taxon>Marinicellaceae</taxon>
        <taxon>Marinicella</taxon>
    </lineage>
</organism>
<feature type="transmembrane region" description="Helical" evidence="1">
    <location>
        <begin position="28"/>
        <end position="47"/>
    </location>
</feature>
<sequence>MIDHDGDFADLLPLAWQNIKLSLKRMGITLWPALTSIIPVMFILVFLSNRYDLQAPAQGMLVPYTVTAETEQGGEPDWYWLNQDNMQKHKQLHWPEKTTTLTLTNGDTEVFSAPFKPVGIIHKKHWWNLLIGNPAGYLSEDSPIKQITFEFPQKTVPDWMQNYLGGWLWFYLLVTVLFSVVLMIRLKIKF</sequence>
<accession>A0ABV7J9B0</accession>
<evidence type="ECO:0000256" key="1">
    <source>
        <dbReference type="SAM" id="Phobius"/>
    </source>
</evidence>
<dbReference type="EMBL" id="JBHRTS010000002">
    <property type="protein sequence ID" value="MFC3193258.1"/>
    <property type="molecule type" value="Genomic_DNA"/>
</dbReference>
<gene>
    <name evidence="2" type="ORF">ACFODZ_03275</name>
</gene>